<dbReference type="PANTHER" id="PTHR35861:SF1">
    <property type="entry name" value="PHAGE TAIL SHEATH PROTEIN"/>
    <property type="match status" value="1"/>
</dbReference>
<name>A0A7Y4MS73_MYXXA</name>
<dbReference type="Pfam" id="PF04984">
    <property type="entry name" value="Phage_sheath_1"/>
    <property type="match status" value="1"/>
</dbReference>
<dbReference type="AlphaFoldDB" id="A0A7Y4MS73"/>
<dbReference type="InterPro" id="IPR052042">
    <property type="entry name" value="Tail_sheath_structural"/>
</dbReference>
<evidence type="ECO:0000256" key="1">
    <source>
        <dbReference type="ARBA" id="ARBA00008005"/>
    </source>
</evidence>
<feature type="domain" description="Tail sheath protein C-terminal" evidence="3">
    <location>
        <begin position="680"/>
        <end position="785"/>
    </location>
</feature>
<dbReference type="EMBL" id="JABFNT010000066">
    <property type="protein sequence ID" value="NOJ80756.1"/>
    <property type="molecule type" value="Genomic_DNA"/>
</dbReference>
<sequence length="794" mass="83971">MGARVPEYLAPGVYVEETSFRARSIEGVSTSTSGFAGPARKGPVSGTPSLVTSFPEFVRLFGGLADLDLTGTQETTNYLAHSVRAYFNEGGSRLYVARAFSGTPANATAGADVIPNADANLRARFTARFPGRAGNGSISVREVLAPATVGAMRRAPTGSLVRLNQTAASAARVVGTLPPPFNVPDGTTLTLTFDGNTDVTLTFSGRNAEAAAAAELDPSTTFLEANQTLTVTLGGQAQTLTLPTDTPLTPAEVVDTLNRQLRGGYARLSGADDAAPVGRLLLGTDARGTGAIIQVSANPQLKLAAQTVDNAADPQSNVSDLGAVSLADIQVLLGANATASVDDNKLVISHPLPGASHSLEVASVSSSALGLDAATSEPGTDGTAGVTWWLKQANGTWSNGSDTLPLPNDTASQFQQLPGDSQFVTLTVTTQDGDGQERLYEGLGVDRAHPRYLGHVLTPSPATLSEQMERMYAFEAGTGVSAFALRTALAAGPFTLTGGSDGSEPSAASYEDAFERLGGVEDISIIAAPGSSAYASAQAVRLGLISAAERRRAYRIAVLDTPRGYGPQDALALRAQVDSTKAALYYPWVVVANPLAGSEAADVPREIALPPSAFLCGIYARSDIERGVFKAPANEVVRGALRFEQDIHFAQQETLNPQGINCLRFFPGRGYRVWGARTVSSDPEWKYVNVRRYFNFLERSVDEGTQWAVFEPNGERLWANIRETIGSFLENQWRTGALLGTDPKQAFFVRCDRTTMDQNDLDNGRLVCLIGVAVVKPAEFVIFRIGQKTADART</sequence>
<evidence type="ECO:0000313" key="4">
    <source>
        <dbReference type="EMBL" id="NOJ80756.1"/>
    </source>
</evidence>
<accession>A0A7Y4MS73</accession>
<evidence type="ECO:0000313" key="5">
    <source>
        <dbReference type="Proteomes" id="UP000533080"/>
    </source>
</evidence>
<protein>
    <submittedName>
        <fullName evidence="4">Phage tail sheath family protein</fullName>
    </submittedName>
</protein>
<organism evidence="4 5">
    <name type="scientific">Myxococcus xanthus</name>
    <dbReference type="NCBI Taxonomy" id="34"/>
    <lineage>
        <taxon>Bacteria</taxon>
        <taxon>Pseudomonadati</taxon>
        <taxon>Myxococcota</taxon>
        <taxon>Myxococcia</taxon>
        <taxon>Myxococcales</taxon>
        <taxon>Cystobacterineae</taxon>
        <taxon>Myxococcaceae</taxon>
        <taxon>Myxococcus</taxon>
    </lineage>
</organism>
<evidence type="ECO:0000259" key="3">
    <source>
        <dbReference type="Pfam" id="PF17482"/>
    </source>
</evidence>
<dbReference type="InterPro" id="IPR020287">
    <property type="entry name" value="Tail_sheath_C"/>
</dbReference>
<proteinExistence type="inferred from homology"/>
<comment type="similarity">
    <text evidence="1">Belongs to the myoviridae tail sheath protein family.</text>
</comment>
<feature type="domain" description="Tail sheath protein subtilisin-like" evidence="2">
    <location>
        <begin position="506"/>
        <end position="678"/>
    </location>
</feature>
<reference evidence="4 5" key="1">
    <citation type="submission" date="2020-05" db="EMBL/GenBank/DDBJ databases">
        <authorList>
            <person name="Whitworth D."/>
        </authorList>
    </citation>
    <scope>NUCLEOTIDE SEQUENCE [LARGE SCALE GENOMIC DNA]</scope>
    <source>
        <strain evidence="4 5">AM005</strain>
    </source>
</reference>
<dbReference type="Pfam" id="PF17482">
    <property type="entry name" value="Phage_sheath_1C"/>
    <property type="match status" value="1"/>
</dbReference>
<dbReference type="Proteomes" id="UP000533080">
    <property type="component" value="Unassembled WGS sequence"/>
</dbReference>
<dbReference type="PANTHER" id="PTHR35861">
    <property type="match status" value="1"/>
</dbReference>
<evidence type="ECO:0000259" key="2">
    <source>
        <dbReference type="Pfam" id="PF04984"/>
    </source>
</evidence>
<dbReference type="InterPro" id="IPR035089">
    <property type="entry name" value="Phage_sheath_subtilisin"/>
</dbReference>
<dbReference type="Gene3D" id="3.40.50.11780">
    <property type="match status" value="2"/>
</dbReference>
<comment type="caution">
    <text evidence="4">The sequence shown here is derived from an EMBL/GenBank/DDBJ whole genome shotgun (WGS) entry which is preliminary data.</text>
</comment>
<gene>
    <name evidence="4" type="ORF">HNV28_20905</name>
</gene>